<reference evidence="1" key="1">
    <citation type="submission" date="2014-09" db="EMBL/GenBank/DDBJ databases">
        <authorList>
            <person name="Magalhaes I.L.F."/>
            <person name="Oliveira U."/>
            <person name="Santos F.R."/>
            <person name="Vidigal T.H.D.A."/>
            <person name="Brescovit A.D."/>
            <person name="Santos A.J."/>
        </authorList>
    </citation>
    <scope>NUCLEOTIDE SEQUENCE</scope>
    <source>
        <tissue evidence="1">Shoot tissue taken approximately 20 cm above the soil surface</tissue>
    </source>
</reference>
<reference evidence="1" key="2">
    <citation type="journal article" date="2015" name="Data Brief">
        <title>Shoot transcriptome of the giant reed, Arundo donax.</title>
        <authorList>
            <person name="Barrero R.A."/>
            <person name="Guerrero F.D."/>
            <person name="Moolhuijzen P."/>
            <person name="Goolsby J.A."/>
            <person name="Tidwell J."/>
            <person name="Bellgard S.E."/>
            <person name="Bellgard M.I."/>
        </authorList>
    </citation>
    <scope>NUCLEOTIDE SEQUENCE</scope>
    <source>
        <tissue evidence="1">Shoot tissue taken approximately 20 cm above the soil surface</tissue>
    </source>
</reference>
<evidence type="ECO:0000313" key="1">
    <source>
        <dbReference type="EMBL" id="JAD60236.1"/>
    </source>
</evidence>
<name>A0A0A9BA76_ARUDO</name>
<accession>A0A0A9BA76</accession>
<organism evidence="1">
    <name type="scientific">Arundo donax</name>
    <name type="common">Giant reed</name>
    <name type="synonym">Donax arundinaceus</name>
    <dbReference type="NCBI Taxonomy" id="35708"/>
    <lineage>
        <taxon>Eukaryota</taxon>
        <taxon>Viridiplantae</taxon>
        <taxon>Streptophyta</taxon>
        <taxon>Embryophyta</taxon>
        <taxon>Tracheophyta</taxon>
        <taxon>Spermatophyta</taxon>
        <taxon>Magnoliopsida</taxon>
        <taxon>Liliopsida</taxon>
        <taxon>Poales</taxon>
        <taxon>Poaceae</taxon>
        <taxon>PACMAD clade</taxon>
        <taxon>Arundinoideae</taxon>
        <taxon>Arundineae</taxon>
        <taxon>Arundo</taxon>
    </lineage>
</organism>
<proteinExistence type="predicted"/>
<dbReference type="AlphaFoldDB" id="A0A0A9BA76"/>
<protein>
    <submittedName>
        <fullName evidence="1">Uncharacterized protein</fullName>
    </submittedName>
</protein>
<sequence>MHLVSIPLWLASRSMSLHVFCLKFKFFEWRPKYARAYAFYH</sequence>
<dbReference type="EMBL" id="GBRH01237659">
    <property type="protein sequence ID" value="JAD60236.1"/>
    <property type="molecule type" value="Transcribed_RNA"/>
</dbReference>